<evidence type="ECO:0000256" key="3">
    <source>
        <dbReference type="ARBA" id="ARBA00022723"/>
    </source>
</evidence>
<dbReference type="PANTHER" id="PTHR13620:SF109">
    <property type="entry name" value="3'-5' EXONUCLEASE"/>
    <property type="match status" value="1"/>
</dbReference>
<evidence type="ECO:0000256" key="6">
    <source>
        <dbReference type="ARBA" id="ARBA00022842"/>
    </source>
</evidence>
<reference evidence="12 13" key="1">
    <citation type="journal article" date="2019" name="Sci. Rep.">
        <title>Comparative genomics of chytrid fungi reveal insights into the obligate biotrophic and pathogenic lifestyle of Synchytrium endobioticum.</title>
        <authorList>
            <person name="van de Vossenberg B.T.L.H."/>
            <person name="Warris S."/>
            <person name="Nguyen H.D.T."/>
            <person name="van Gent-Pelzer M.P.E."/>
            <person name="Joly D.L."/>
            <person name="van de Geest H.C."/>
            <person name="Bonants P.J.M."/>
            <person name="Smith D.S."/>
            <person name="Levesque C.A."/>
            <person name="van der Lee T.A.J."/>
        </authorList>
    </citation>
    <scope>NUCLEOTIDE SEQUENCE [LARGE SCALE GENOMIC DNA]</scope>
    <source>
        <strain evidence="12 13">MB42</strain>
    </source>
</reference>
<evidence type="ECO:0000256" key="1">
    <source>
        <dbReference type="ARBA" id="ARBA00004123"/>
    </source>
</evidence>
<accession>A0A507DQU1</accession>
<evidence type="ECO:0000256" key="9">
    <source>
        <dbReference type="ARBA" id="ARBA00042761"/>
    </source>
</evidence>
<dbReference type="InterPro" id="IPR002562">
    <property type="entry name" value="3'-5'_exonuclease_dom"/>
</dbReference>
<dbReference type="EMBL" id="QEAN01000009">
    <property type="protein sequence ID" value="TPX54043.1"/>
    <property type="molecule type" value="Genomic_DNA"/>
</dbReference>
<dbReference type="VEuPathDB" id="FungiDB:SeMB42_g00483"/>
<keyword evidence="5" id="KW-0269">Exonuclease</keyword>
<dbReference type="Proteomes" id="UP000317494">
    <property type="component" value="Unassembled WGS sequence"/>
</dbReference>
<keyword evidence="4" id="KW-0378">Hydrolase</keyword>
<feature type="domain" description="3'-5' exonuclease" evidence="11">
    <location>
        <begin position="117"/>
        <end position="300"/>
    </location>
</feature>
<evidence type="ECO:0000256" key="5">
    <source>
        <dbReference type="ARBA" id="ARBA00022839"/>
    </source>
</evidence>
<dbReference type="Gene3D" id="3.30.420.10">
    <property type="entry name" value="Ribonuclease H-like superfamily/Ribonuclease H"/>
    <property type="match status" value="1"/>
</dbReference>
<comment type="subcellular location">
    <subcellularLocation>
        <location evidence="1">Nucleus</location>
    </subcellularLocation>
</comment>
<evidence type="ECO:0000313" key="12">
    <source>
        <dbReference type="EMBL" id="TPX54043.1"/>
    </source>
</evidence>
<evidence type="ECO:0000259" key="11">
    <source>
        <dbReference type="SMART" id="SM00474"/>
    </source>
</evidence>
<dbReference type="InterPro" id="IPR012337">
    <property type="entry name" value="RNaseH-like_sf"/>
</dbReference>
<protein>
    <recommendedName>
        <fullName evidence="8">3'-5' exonuclease</fullName>
    </recommendedName>
    <alternativeName>
        <fullName evidence="9">Werner Syndrome-like exonuclease</fullName>
    </alternativeName>
</protein>
<evidence type="ECO:0000256" key="7">
    <source>
        <dbReference type="ARBA" id="ARBA00023242"/>
    </source>
</evidence>
<dbReference type="AlphaFoldDB" id="A0A507DQU1"/>
<gene>
    <name evidence="12" type="ORF">SeMB42_g00483</name>
</gene>
<dbReference type="GO" id="GO:0003676">
    <property type="term" value="F:nucleic acid binding"/>
    <property type="evidence" value="ECO:0007669"/>
    <property type="project" value="InterPro"/>
</dbReference>
<keyword evidence="7" id="KW-0539">Nucleus</keyword>
<evidence type="ECO:0000313" key="13">
    <source>
        <dbReference type="Proteomes" id="UP000317494"/>
    </source>
</evidence>
<evidence type="ECO:0000256" key="2">
    <source>
        <dbReference type="ARBA" id="ARBA00022722"/>
    </source>
</evidence>
<dbReference type="STRING" id="286115.A0A507DQU1"/>
<dbReference type="GO" id="GO:0008408">
    <property type="term" value="F:3'-5' exonuclease activity"/>
    <property type="evidence" value="ECO:0007669"/>
    <property type="project" value="InterPro"/>
</dbReference>
<feature type="compositionally biased region" description="Polar residues" evidence="10">
    <location>
        <begin position="348"/>
        <end position="370"/>
    </location>
</feature>
<evidence type="ECO:0000256" key="4">
    <source>
        <dbReference type="ARBA" id="ARBA00022801"/>
    </source>
</evidence>
<keyword evidence="2" id="KW-0540">Nuclease</keyword>
<dbReference type="CDD" id="cd06141">
    <property type="entry name" value="WRN_exo"/>
    <property type="match status" value="1"/>
</dbReference>
<dbReference type="GO" id="GO:0006139">
    <property type="term" value="P:nucleobase-containing compound metabolic process"/>
    <property type="evidence" value="ECO:0007669"/>
    <property type="project" value="InterPro"/>
</dbReference>
<dbReference type="SMART" id="SM00474">
    <property type="entry name" value="35EXOc"/>
    <property type="match status" value="1"/>
</dbReference>
<dbReference type="Pfam" id="PF01612">
    <property type="entry name" value="DNA_pol_A_exo1"/>
    <property type="match status" value="1"/>
</dbReference>
<proteinExistence type="predicted"/>
<dbReference type="GO" id="GO:0005634">
    <property type="term" value="C:nucleus"/>
    <property type="evidence" value="ECO:0007669"/>
    <property type="project" value="UniProtKB-SubCell"/>
</dbReference>
<sequence>MIRSKSVTLKSVSLPAYNNGRSSPSKNTLLLWSLEKCEKQGPSARCPNELILKAKNAAVLRYKVNMLDEEQTQDDTCSELSEPSSAGAAKRFLPSRNLSASIPQDLPTLNYTDAISPPALRYCTTVPGSLDALQDIESAAVVGFDIEWRVTYQKGACVRPTAVVQVCSDEHVVVFHAFHMRELPQGLMDLIMSKTCIKAGVNIRGDAQRLHKDFNVKMESWCELTHLAKAVYPDKFKDIKAHRMSLQSLVEALFNKTLDKSAVRTSNWEVFPLSNAQMTYAANDAFASLALYRHLMQVRSEIPNYENAVPIKLSNLADYEAERAKIEAEKADSKQKRSILIKPVGVEDSTSNDNSGKPSESANQNVTTTRRGLATAVRESRSSWIPKSKKEEALFVANLIDGFLVVKYALAHNSWYIPLFMARDVSILHITRFECHISFHHIRGPSSVSLSLVERKTEHNVLSTAALDCDPYRFFTNSK</sequence>
<keyword evidence="3" id="KW-0479">Metal-binding</keyword>
<evidence type="ECO:0000256" key="10">
    <source>
        <dbReference type="SAM" id="MobiDB-lite"/>
    </source>
</evidence>
<keyword evidence="6" id="KW-0460">Magnesium</keyword>
<dbReference type="InterPro" id="IPR036397">
    <property type="entry name" value="RNaseH_sf"/>
</dbReference>
<dbReference type="InterPro" id="IPR051132">
    <property type="entry name" value="3-5_Exonuclease_domain"/>
</dbReference>
<keyword evidence="13" id="KW-1185">Reference proteome</keyword>
<evidence type="ECO:0000256" key="8">
    <source>
        <dbReference type="ARBA" id="ARBA00040531"/>
    </source>
</evidence>
<dbReference type="SUPFAM" id="SSF53098">
    <property type="entry name" value="Ribonuclease H-like"/>
    <property type="match status" value="1"/>
</dbReference>
<dbReference type="PANTHER" id="PTHR13620">
    <property type="entry name" value="3-5 EXONUCLEASE"/>
    <property type="match status" value="1"/>
</dbReference>
<name>A0A507DQU1_9FUNG</name>
<organism evidence="12 13">
    <name type="scientific">Synchytrium endobioticum</name>
    <dbReference type="NCBI Taxonomy" id="286115"/>
    <lineage>
        <taxon>Eukaryota</taxon>
        <taxon>Fungi</taxon>
        <taxon>Fungi incertae sedis</taxon>
        <taxon>Chytridiomycota</taxon>
        <taxon>Chytridiomycota incertae sedis</taxon>
        <taxon>Chytridiomycetes</taxon>
        <taxon>Synchytriales</taxon>
        <taxon>Synchytriaceae</taxon>
        <taxon>Synchytrium</taxon>
    </lineage>
</organism>
<comment type="caution">
    <text evidence="12">The sequence shown here is derived from an EMBL/GenBank/DDBJ whole genome shotgun (WGS) entry which is preliminary data.</text>
</comment>
<feature type="region of interest" description="Disordered" evidence="10">
    <location>
        <begin position="346"/>
        <end position="372"/>
    </location>
</feature>
<dbReference type="GO" id="GO:0046872">
    <property type="term" value="F:metal ion binding"/>
    <property type="evidence" value="ECO:0007669"/>
    <property type="project" value="UniProtKB-KW"/>
</dbReference>